<name>A0ABN7AAX6_9HEMI</name>
<reference evidence="1 2" key="1">
    <citation type="submission" date="2023-09" db="EMBL/GenBank/DDBJ databases">
        <title>Nesidiocoris tenuis whole genome shotgun sequence.</title>
        <authorList>
            <person name="Shibata T."/>
            <person name="Shimoda M."/>
            <person name="Kobayashi T."/>
            <person name="Uehara T."/>
        </authorList>
    </citation>
    <scope>NUCLEOTIDE SEQUENCE [LARGE SCALE GENOMIC DNA]</scope>
    <source>
        <strain evidence="1 2">Japan</strain>
    </source>
</reference>
<organism evidence="1 2">
    <name type="scientific">Nesidiocoris tenuis</name>
    <dbReference type="NCBI Taxonomy" id="355587"/>
    <lineage>
        <taxon>Eukaryota</taxon>
        <taxon>Metazoa</taxon>
        <taxon>Ecdysozoa</taxon>
        <taxon>Arthropoda</taxon>
        <taxon>Hexapoda</taxon>
        <taxon>Insecta</taxon>
        <taxon>Pterygota</taxon>
        <taxon>Neoptera</taxon>
        <taxon>Paraneoptera</taxon>
        <taxon>Hemiptera</taxon>
        <taxon>Heteroptera</taxon>
        <taxon>Panheteroptera</taxon>
        <taxon>Cimicomorpha</taxon>
        <taxon>Miridae</taxon>
        <taxon>Dicyphina</taxon>
        <taxon>Nesidiocoris</taxon>
    </lineage>
</organism>
<accession>A0ABN7AAX6</accession>
<evidence type="ECO:0000313" key="1">
    <source>
        <dbReference type="EMBL" id="BES89420.1"/>
    </source>
</evidence>
<proteinExistence type="predicted"/>
<protein>
    <recommendedName>
        <fullName evidence="3">Secreted protein</fullName>
    </recommendedName>
</protein>
<evidence type="ECO:0000313" key="2">
    <source>
        <dbReference type="Proteomes" id="UP001307889"/>
    </source>
</evidence>
<dbReference type="Proteomes" id="UP001307889">
    <property type="component" value="Chromosome 1"/>
</dbReference>
<evidence type="ECO:0008006" key="3">
    <source>
        <dbReference type="Google" id="ProtNLM"/>
    </source>
</evidence>
<keyword evidence="2" id="KW-1185">Reference proteome</keyword>
<dbReference type="EMBL" id="AP028909">
    <property type="protein sequence ID" value="BES89420.1"/>
    <property type="molecule type" value="Genomic_DNA"/>
</dbReference>
<gene>
    <name evidence="1" type="ORF">NTJ_02227</name>
</gene>
<sequence length="139" mass="15628">MGRKTGFRHYRPFCWGCAASSWTEVFRLRSFSSVHHYACRAVGSSPTPRLRNRSIIRHLLAVCVRPSRPCGLSLVRIRTLAQSSFILVSHRQRTSSFGAIRSDALFSAHTMAHFECSKETQKLSQLTAPENLTSCRSTG</sequence>